<dbReference type="VEuPathDB" id="VectorBase:AALC636_020782"/>
<reference evidence="8" key="1">
    <citation type="journal article" date="2014" name="PLoS Negl. Trop. Dis.">
        <title>Identification and characterization of seminal fluid proteins in the Asian tiger mosquito, Aedes albopictus.</title>
        <authorList>
            <person name="Boes K.E."/>
            <person name="Ribeiro J.M."/>
            <person name="Wong A."/>
            <person name="Harrington L.C."/>
            <person name="Wolfner M.F."/>
            <person name="Sirot L.K."/>
        </authorList>
    </citation>
    <scope>NUCLEOTIDE SEQUENCE</scope>
    <source>
        <tissue evidence="8">Reproductive organs</tissue>
    </source>
</reference>
<evidence type="ECO:0000256" key="6">
    <source>
        <dbReference type="SAM" id="SignalP"/>
    </source>
</evidence>
<dbReference type="InterPro" id="IPR022352">
    <property type="entry name" value="Ins/IGF/rlx"/>
</dbReference>
<evidence type="ECO:0000256" key="3">
    <source>
        <dbReference type="ARBA" id="ARBA00022729"/>
    </source>
</evidence>
<feature type="signal peptide" evidence="6">
    <location>
        <begin position="1"/>
        <end position="21"/>
    </location>
</feature>
<dbReference type="VEuPathDB" id="VectorBase:AALC636_033626"/>
<dbReference type="Pfam" id="PF00049">
    <property type="entry name" value="Insulin"/>
    <property type="match status" value="1"/>
</dbReference>
<dbReference type="GO" id="GO:0008284">
    <property type="term" value="P:positive regulation of cell population proliferation"/>
    <property type="evidence" value="ECO:0007669"/>
    <property type="project" value="TreeGrafter"/>
</dbReference>
<accession>A0A023EHB8</accession>
<dbReference type="OMA" id="ECCRNAC"/>
<evidence type="ECO:0000313" key="8">
    <source>
        <dbReference type="EMBL" id="JAC08244.1"/>
    </source>
</evidence>
<feature type="chain" id="PRO_5001518986" evidence="6">
    <location>
        <begin position="22"/>
        <end position="157"/>
    </location>
</feature>
<dbReference type="InterPro" id="IPR036438">
    <property type="entry name" value="Insulin-like_sf"/>
</dbReference>
<dbReference type="GO" id="GO:0008283">
    <property type="term" value="P:cell population proliferation"/>
    <property type="evidence" value="ECO:0007669"/>
    <property type="project" value="TreeGrafter"/>
</dbReference>
<feature type="domain" description="Insulin-like" evidence="7">
    <location>
        <begin position="25"/>
        <end position="84"/>
    </location>
</feature>
<sequence length="157" mass="18178">MKLTYVVVFLLILLTFKSVGARAVRKSCGKYLADRISDLCKARGGYSQLTSADSEQRSHRRIKRGIVEECCRQSCTDTILMQYCMEQVEQPEEVVMSNEESKSTTPPTTARTVEQLPFTTRFPFNAMPMEFGTVRPEFNRINAKYMGSRRKQYYRFN</sequence>
<dbReference type="InterPro" id="IPR022353">
    <property type="entry name" value="Insulin_CS"/>
</dbReference>
<evidence type="ECO:0000256" key="2">
    <source>
        <dbReference type="ARBA" id="ARBA00022685"/>
    </source>
</evidence>
<dbReference type="PRINTS" id="PR00276">
    <property type="entry name" value="INSULINFAMLY"/>
</dbReference>
<dbReference type="SUPFAM" id="SSF56994">
    <property type="entry name" value="Insulin-like"/>
    <property type="match status" value="1"/>
</dbReference>
<dbReference type="SMART" id="SM00078">
    <property type="entry name" value="IlGF"/>
    <property type="match status" value="1"/>
</dbReference>
<evidence type="ECO:0000256" key="1">
    <source>
        <dbReference type="ARBA" id="ARBA00009034"/>
    </source>
</evidence>
<dbReference type="EMBL" id="GAPW01005354">
    <property type="protein sequence ID" value="JAC08244.1"/>
    <property type="molecule type" value="mRNA"/>
</dbReference>
<dbReference type="OrthoDB" id="10019596at2759"/>
<proteinExistence type="evidence at transcript level"/>
<protein>
    <submittedName>
        <fullName evidence="8">Putative insulin-like growth factor 2b</fullName>
    </submittedName>
</protein>
<comment type="similarity">
    <text evidence="1 5">Belongs to the insulin family.</text>
</comment>
<comment type="subcellular location">
    <subcellularLocation>
        <location evidence="5">Secreted</location>
    </subcellularLocation>
</comment>
<keyword evidence="4" id="KW-1015">Disulfide bond</keyword>
<dbReference type="PROSITE" id="PS00262">
    <property type="entry name" value="INSULIN"/>
    <property type="match status" value="1"/>
</dbReference>
<evidence type="ECO:0000256" key="5">
    <source>
        <dbReference type="RuleBase" id="RU000406"/>
    </source>
</evidence>
<dbReference type="GO" id="GO:0043066">
    <property type="term" value="P:negative regulation of apoptotic process"/>
    <property type="evidence" value="ECO:0007669"/>
    <property type="project" value="TreeGrafter"/>
</dbReference>
<dbReference type="Gene3D" id="1.10.100.10">
    <property type="entry name" value="Insulin-like"/>
    <property type="match status" value="1"/>
</dbReference>
<dbReference type="VEuPathDB" id="VectorBase:AALFPA_054178"/>
<keyword evidence="3 6" id="KW-0732">Signal</keyword>
<dbReference type="GO" id="GO:0048009">
    <property type="term" value="P:insulin-like growth factor receptor signaling pathway"/>
    <property type="evidence" value="ECO:0007669"/>
    <property type="project" value="TreeGrafter"/>
</dbReference>
<evidence type="ECO:0000259" key="7">
    <source>
        <dbReference type="SMART" id="SM00078"/>
    </source>
</evidence>
<dbReference type="GO" id="GO:0005159">
    <property type="term" value="F:insulin-like growth factor receptor binding"/>
    <property type="evidence" value="ECO:0007669"/>
    <property type="project" value="TreeGrafter"/>
</dbReference>
<dbReference type="GO" id="GO:0051897">
    <property type="term" value="P:positive regulation of phosphatidylinositol 3-kinase/protein kinase B signal transduction"/>
    <property type="evidence" value="ECO:0007669"/>
    <property type="project" value="TreeGrafter"/>
</dbReference>
<dbReference type="GO" id="GO:0005615">
    <property type="term" value="C:extracellular space"/>
    <property type="evidence" value="ECO:0007669"/>
    <property type="project" value="TreeGrafter"/>
</dbReference>
<dbReference type="PANTHER" id="PTHR46845">
    <property type="entry name" value="INSULIN-LIKE GROWTH FACTOR I"/>
    <property type="match status" value="1"/>
</dbReference>
<dbReference type="KEGG" id="aalb:109430943"/>
<keyword evidence="2" id="KW-0165">Cleavage on pair of basic residues</keyword>
<name>A0A023EHB8_AEDAL</name>
<dbReference type="InterPro" id="IPR016179">
    <property type="entry name" value="Insulin-like"/>
</dbReference>
<dbReference type="AlphaFoldDB" id="A0A023EHB8"/>
<dbReference type="VEuPathDB" id="VectorBase:AALF013409"/>
<evidence type="ECO:0000256" key="4">
    <source>
        <dbReference type="ARBA" id="ARBA00023157"/>
    </source>
</evidence>
<organism evidence="8">
    <name type="scientific">Aedes albopictus</name>
    <name type="common">Asian tiger mosquito</name>
    <name type="synonym">Stegomyia albopicta</name>
    <dbReference type="NCBI Taxonomy" id="7160"/>
    <lineage>
        <taxon>Eukaryota</taxon>
        <taxon>Metazoa</taxon>
        <taxon>Ecdysozoa</taxon>
        <taxon>Arthropoda</taxon>
        <taxon>Hexapoda</taxon>
        <taxon>Insecta</taxon>
        <taxon>Pterygota</taxon>
        <taxon>Neoptera</taxon>
        <taxon>Endopterygota</taxon>
        <taxon>Diptera</taxon>
        <taxon>Nematocera</taxon>
        <taxon>Culicoidea</taxon>
        <taxon>Culicidae</taxon>
        <taxon>Culicinae</taxon>
        <taxon>Aedini</taxon>
        <taxon>Aedes</taxon>
        <taxon>Stegomyia</taxon>
    </lineage>
</organism>
<dbReference type="GO" id="GO:0005179">
    <property type="term" value="F:hormone activity"/>
    <property type="evidence" value="ECO:0007669"/>
    <property type="project" value="InterPro"/>
</dbReference>
<dbReference type="PANTHER" id="PTHR46845:SF1">
    <property type="entry name" value="INSULIN-LIKE GROWTH FACTOR I"/>
    <property type="match status" value="1"/>
</dbReference>
<keyword evidence="5" id="KW-0964">Secreted</keyword>